<feature type="chain" id="PRO_5012745810" evidence="1">
    <location>
        <begin position="16"/>
        <end position="67"/>
    </location>
</feature>
<protein>
    <submittedName>
        <fullName evidence="2">Uncharacterized protein</fullName>
    </submittedName>
</protein>
<feature type="signal peptide" evidence="1">
    <location>
        <begin position="1"/>
        <end position="15"/>
    </location>
</feature>
<evidence type="ECO:0000256" key="1">
    <source>
        <dbReference type="SAM" id="SignalP"/>
    </source>
</evidence>
<reference evidence="3" key="1">
    <citation type="journal article" date="2014" name="Proc. Natl. Acad. Sci. U.S.A.">
        <title>Extensive sampling of basidiomycete genomes demonstrates inadequacy of the white-rot/brown-rot paradigm for wood decay fungi.</title>
        <authorList>
            <person name="Riley R."/>
            <person name="Salamov A.A."/>
            <person name="Brown D.W."/>
            <person name="Nagy L.G."/>
            <person name="Floudas D."/>
            <person name="Held B.W."/>
            <person name="Levasseur A."/>
            <person name="Lombard V."/>
            <person name="Morin E."/>
            <person name="Otillar R."/>
            <person name="Lindquist E.A."/>
            <person name="Sun H."/>
            <person name="LaButti K.M."/>
            <person name="Schmutz J."/>
            <person name="Jabbour D."/>
            <person name="Luo H."/>
            <person name="Baker S.E."/>
            <person name="Pisabarro A.G."/>
            <person name="Walton J.D."/>
            <person name="Blanchette R.A."/>
            <person name="Henrissat B."/>
            <person name="Martin F."/>
            <person name="Cullen D."/>
            <person name="Hibbett D.S."/>
            <person name="Grigoriev I.V."/>
        </authorList>
    </citation>
    <scope>NUCLEOTIDE SEQUENCE [LARGE SCALE GENOMIC DNA]</scope>
    <source>
        <strain evidence="3">CBS 339.88</strain>
    </source>
</reference>
<name>A0A067SD98_GALM3</name>
<keyword evidence="3" id="KW-1185">Reference proteome</keyword>
<dbReference type="AlphaFoldDB" id="A0A067SD98"/>
<proteinExistence type="predicted"/>
<gene>
    <name evidence="2" type="ORF">GALMADRAFT_936682</name>
</gene>
<keyword evidence="1" id="KW-0732">Signal</keyword>
<evidence type="ECO:0000313" key="3">
    <source>
        <dbReference type="Proteomes" id="UP000027222"/>
    </source>
</evidence>
<sequence length="67" mass="7096">MSLFVSIIAAHKVAALACTTDADCVHFEPCEVGVEVCELAFCNFDGTCHAPTCRPLKFGCGCVICKV</sequence>
<dbReference type="EMBL" id="KL142405">
    <property type="protein sequence ID" value="KDR68900.1"/>
    <property type="molecule type" value="Genomic_DNA"/>
</dbReference>
<dbReference type="Proteomes" id="UP000027222">
    <property type="component" value="Unassembled WGS sequence"/>
</dbReference>
<organism evidence="2 3">
    <name type="scientific">Galerina marginata (strain CBS 339.88)</name>
    <dbReference type="NCBI Taxonomy" id="685588"/>
    <lineage>
        <taxon>Eukaryota</taxon>
        <taxon>Fungi</taxon>
        <taxon>Dikarya</taxon>
        <taxon>Basidiomycota</taxon>
        <taxon>Agaricomycotina</taxon>
        <taxon>Agaricomycetes</taxon>
        <taxon>Agaricomycetidae</taxon>
        <taxon>Agaricales</taxon>
        <taxon>Agaricineae</taxon>
        <taxon>Strophariaceae</taxon>
        <taxon>Galerina</taxon>
    </lineage>
</organism>
<dbReference type="HOGENOM" id="CLU_2812537_0_0_1"/>
<evidence type="ECO:0000313" key="2">
    <source>
        <dbReference type="EMBL" id="KDR68900.1"/>
    </source>
</evidence>
<accession>A0A067SD98</accession>